<protein>
    <submittedName>
        <fullName evidence="1">Uncharacterized protein</fullName>
    </submittedName>
</protein>
<dbReference type="OrthoDB" id="309575at2759"/>
<dbReference type="GO" id="GO:0005886">
    <property type="term" value="C:plasma membrane"/>
    <property type="evidence" value="ECO:0007669"/>
    <property type="project" value="TreeGrafter"/>
</dbReference>
<proteinExistence type="predicted"/>
<organism evidence="1 2">
    <name type="scientific">Paramuricea clavata</name>
    <name type="common">Red gorgonian</name>
    <name type="synonym">Violescent sea-whip</name>
    <dbReference type="NCBI Taxonomy" id="317549"/>
    <lineage>
        <taxon>Eukaryota</taxon>
        <taxon>Metazoa</taxon>
        <taxon>Cnidaria</taxon>
        <taxon>Anthozoa</taxon>
        <taxon>Octocorallia</taxon>
        <taxon>Malacalcyonacea</taxon>
        <taxon>Plexauridae</taxon>
        <taxon>Paramuricea</taxon>
    </lineage>
</organism>
<reference evidence="1" key="1">
    <citation type="submission" date="2020-04" db="EMBL/GenBank/DDBJ databases">
        <authorList>
            <person name="Alioto T."/>
            <person name="Alioto T."/>
            <person name="Gomez Garrido J."/>
        </authorList>
    </citation>
    <scope>NUCLEOTIDE SEQUENCE</scope>
    <source>
        <strain evidence="1">A484AB</strain>
    </source>
</reference>
<gene>
    <name evidence="1" type="ORF">PACLA_8A072032</name>
</gene>
<dbReference type="InterPro" id="IPR027905">
    <property type="entry name" value="CFAP95"/>
</dbReference>
<name>A0A6S7GVL5_PARCT</name>
<dbReference type="EMBL" id="CACRXK020002770">
    <property type="protein sequence ID" value="CAB3995973.1"/>
    <property type="molecule type" value="Genomic_DNA"/>
</dbReference>
<dbReference type="Proteomes" id="UP001152795">
    <property type="component" value="Unassembled WGS sequence"/>
</dbReference>
<evidence type="ECO:0000313" key="2">
    <source>
        <dbReference type="Proteomes" id="UP001152795"/>
    </source>
</evidence>
<accession>A0A6S7GVL5</accession>
<dbReference type="AlphaFoldDB" id="A0A6S7GVL5"/>
<keyword evidence="2" id="KW-1185">Reference proteome</keyword>
<evidence type="ECO:0000313" key="1">
    <source>
        <dbReference type="EMBL" id="CAB3995973.1"/>
    </source>
</evidence>
<dbReference type="Pfam" id="PF15139">
    <property type="entry name" value="CFAP95"/>
    <property type="match status" value="1"/>
</dbReference>
<sequence length="222" mass="25738">MASPSVPDFMERKGSLFLRSDHMDYGRATLISNWHQARESEPKDYDINEHDPAKRRLHLSTYRRVGNGNSNTSSLISTSHDQMQEAIKLKDDFQPKVTRVSMINQDNFDHADLNRDTGCPSRGYGSVLPRHAVDHNRRYFDTTQKVDFQPPYPYTSKTPDVDDPYEYNSSPLWKKCHSQFTDVDDYRHRGNNTWHNQSGCYANNELRTTVVPKTDTIPSRLL</sequence>
<comment type="caution">
    <text evidence="1">The sequence shown here is derived from an EMBL/GenBank/DDBJ whole genome shotgun (WGS) entry which is preliminary data.</text>
</comment>
<dbReference type="PANTHER" id="PTHR35069:SF1">
    <property type="entry name" value="CILIA- AND FLAGELLA-ASSOCIATED PROTEIN 95"/>
    <property type="match status" value="1"/>
</dbReference>
<dbReference type="PANTHER" id="PTHR35069">
    <property type="entry name" value="PROTEIN C9ORF135"/>
    <property type="match status" value="1"/>
</dbReference>